<dbReference type="VEuPathDB" id="VectorBase:HLOH_043967"/>
<evidence type="ECO:0000313" key="9">
    <source>
        <dbReference type="Proteomes" id="UP000821853"/>
    </source>
</evidence>
<dbReference type="SMART" id="SM00360">
    <property type="entry name" value="RRM"/>
    <property type="match status" value="2"/>
</dbReference>
<feature type="domain" description="RRM" evidence="7">
    <location>
        <begin position="116"/>
        <end position="195"/>
    </location>
</feature>
<keyword evidence="1" id="KW-0677">Repeat</keyword>
<dbReference type="InterPro" id="IPR012677">
    <property type="entry name" value="Nucleotide-bd_a/b_plait_sf"/>
</dbReference>
<evidence type="ECO:0000256" key="5">
    <source>
        <dbReference type="PROSITE-ProRule" id="PRU00176"/>
    </source>
</evidence>
<reference evidence="8 9" key="1">
    <citation type="journal article" date="2020" name="Cell">
        <title>Large-Scale Comparative Analyses of Tick Genomes Elucidate Their Genetic Diversity and Vector Capacities.</title>
        <authorList>
            <consortium name="Tick Genome and Microbiome Consortium (TIGMIC)"/>
            <person name="Jia N."/>
            <person name="Wang J."/>
            <person name="Shi W."/>
            <person name="Du L."/>
            <person name="Sun Y."/>
            <person name="Zhan W."/>
            <person name="Jiang J.F."/>
            <person name="Wang Q."/>
            <person name="Zhang B."/>
            <person name="Ji P."/>
            <person name="Bell-Sakyi L."/>
            <person name="Cui X.M."/>
            <person name="Yuan T.T."/>
            <person name="Jiang B.G."/>
            <person name="Yang W.F."/>
            <person name="Lam T.T."/>
            <person name="Chang Q.C."/>
            <person name="Ding S.J."/>
            <person name="Wang X.J."/>
            <person name="Zhu J.G."/>
            <person name="Ruan X.D."/>
            <person name="Zhao L."/>
            <person name="Wei J.T."/>
            <person name="Ye R.Z."/>
            <person name="Que T.C."/>
            <person name="Du C.H."/>
            <person name="Zhou Y.H."/>
            <person name="Cheng J.X."/>
            <person name="Dai P.F."/>
            <person name="Guo W.B."/>
            <person name="Han X.H."/>
            <person name="Huang E.J."/>
            <person name="Li L.F."/>
            <person name="Wei W."/>
            <person name="Gao Y.C."/>
            <person name="Liu J.Z."/>
            <person name="Shao H.Z."/>
            <person name="Wang X."/>
            <person name="Wang C.C."/>
            <person name="Yang T.C."/>
            <person name="Huo Q.B."/>
            <person name="Li W."/>
            <person name="Chen H.Y."/>
            <person name="Chen S.E."/>
            <person name="Zhou L.G."/>
            <person name="Ni X.B."/>
            <person name="Tian J.H."/>
            <person name="Sheng Y."/>
            <person name="Liu T."/>
            <person name="Pan Y.S."/>
            <person name="Xia L.Y."/>
            <person name="Li J."/>
            <person name="Zhao F."/>
            <person name="Cao W.C."/>
        </authorList>
    </citation>
    <scope>NUCLEOTIDE SEQUENCE [LARGE SCALE GENOMIC DNA]</scope>
    <source>
        <strain evidence="8">HaeL-2018</strain>
    </source>
</reference>
<dbReference type="PANTHER" id="PTHR24012">
    <property type="entry name" value="RNA BINDING PROTEIN"/>
    <property type="match status" value="1"/>
</dbReference>
<evidence type="ECO:0000256" key="2">
    <source>
        <dbReference type="ARBA" id="ARBA00022884"/>
    </source>
</evidence>
<sequence>MAAVNENLQPNGPQIQQGEKQENGSNDGKTNLIINYIPQCLTDQEFRSIFTTIGPIKASKIVRHKVTGVSYGFGFIDYEDAGDAACAIETLNGLQILNKKIKVSYARPGGEAIKGAKLYIRGIPKDYPAEQAEMMFARFGNIIQFRVIRKNPGAPNVVAFVLYDLRVNAEAAMKALTGTTLPGASEPLVIKYAQLNSNKRQPSGPSTSTKSTHRSSPYQRISTSTPHLEQTETS</sequence>
<dbReference type="InterPro" id="IPR002343">
    <property type="entry name" value="Hud_Sxl_RNA"/>
</dbReference>
<evidence type="ECO:0000256" key="3">
    <source>
        <dbReference type="ARBA" id="ARBA00037469"/>
    </source>
</evidence>
<evidence type="ECO:0000256" key="1">
    <source>
        <dbReference type="ARBA" id="ARBA00022737"/>
    </source>
</evidence>
<feature type="domain" description="RRM" evidence="7">
    <location>
        <begin position="30"/>
        <end position="108"/>
    </location>
</feature>
<dbReference type="OrthoDB" id="266020at2759"/>
<dbReference type="PROSITE" id="PS50102">
    <property type="entry name" value="RRM"/>
    <property type="match status" value="2"/>
</dbReference>
<dbReference type="Gene3D" id="3.30.70.330">
    <property type="match status" value="2"/>
</dbReference>
<dbReference type="InterPro" id="IPR000504">
    <property type="entry name" value="RRM_dom"/>
</dbReference>
<keyword evidence="2 5" id="KW-0694">RNA-binding</keyword>
<keyword evidence="9" id="KW-1185">Reference proteome</keyword>
<dbReference type="EMBL" id="JABSTR010000011">
    <property type="protein sequence ID" value="KAH9382192.1"/>
    <property type="molecule type" value="Genomic_DNA"/>
</dbReference>
<dbReference type="GO" id="GO:0009967">
    <property type="term" value="P:positive regulation of signal transduction"/>
    <property type="evidence" value="ECO:0007669"/>
    <property type="project" value="UniProtKB-ARBA"/>
</dbReference>
<proteinExistence type="predicted"/>
<dbReference type="GO" id="GO:1990904">
    <property type="term" value="C:ribonucleoprotein complex"/>
    <property type="evidence" value="ECO:0007669"/>
    <property type="project" value="InterPro"/>
</dbReference>
<evidence type="ECO:0000313" key="8">
    <source>
        <dbReference type="EMBL" id="KAH9382192.1"/>
    </source>
</evidence>
<gene>
    <name evidence="8" type="ORF">HPB48_023048</name>
</gene>
<dbReference type="PRINTS" id="PR00961">
    <property type="entry name" value="HUDSXLRNA"/>
</dbReference>
<dbReference type="InterPro" id="IPR035979">
    <property type="entry name" value="RBD_domain_sf"/>
</dbReference>
<evidence type="ECO:0000256" key="6">
    <source>
        <dbReference type="SAM" id="MobiDB-lite"/>
    </source>
</evidence>
<dbReference type="GO" id="GO:0005737">
    <property type="term" value="C:cytoplasm"/>
    <property type="evidence" value="ECO:0007669"/>
    <property type="project" value="UniProtKB-ARBA"/>
</dbReference>
<dbReference type="GO" id="GO:0010629">
    <property type="term" value="P:negative regulation of gene expression"/>
    <property type="evidence" value="ECO:0007669"/>
    <property type="project" value="UniProtKB-ARBA"/>
</dbReference>
<protein>
    <recommendedName>
        <fullName evidence="4">Protein alan shepard</fullName>
    </recommendedName>
</protein>
<name>A0A9J6H514_HAELO</name>
<dbReference type="Proteomes" id="UP000821853">
    <property type="component" value="Chromosome 9"/>
</dbReference>
<dbReference type="OMA" id="FLDETHY"/>
<accession>A0A9J6H514</accession>
<dbReference type="FunFam" id="3.30.70.330:FF:000383">
    <property type="entry name" value="Sex lethal, isoform D"/>
    <property type="match status" value="1"/>
</dbReference>
<feature type="region of interest" description="Disordered" evidence="6">
    <location>
        <begin position="195"/>
        <end position="234"/>
    </location>
</feature>
<organism evidence="8 9">
    <name type="scientific">Haemaphysalis longicornis</name>
    <name type="common">Bush tick</name>
    <dbReference type="NCBI Taxonomy" id="44386"/>
    <lineage>
        <taxon>Eukaryota</taxon>
        <taxon>Metazoa</taxon>
        <taxon>Ecdysozoa</taxon>
        <taxon>Arthropoda</taxon>
        <taxon>Chelicerata</taxon>
        <taxon>Arachnida</taxon>
        <taxon>Acari</taxon>
        <taxon>Parasitiformes</taxon>
        <taxon>Ixodida</taxon>
        <taxon>Ixodoidea</taxon>
        <taxon>Ixodidae</taxon>
        <taxon>Haemaphysalinae</taxon>
        <taxon>Haemaphysalis</taxon>
    </lineage>
</organism>
<evidence type="ECO:0000256" key="4">
    <source>
        <dbReference type="ARBA" id="ARBA00039536"/>
    </source>
</evidence>
<evidence type="ECO:0000259" key="7">
    <source>
        <dbReference type="PROSITE" id="PS50102"/>
    </source>
</evidence>
<dbReference type="AlphaFoldDB" id="A0A9J6H514"/>
<dbReference type="Pfam" id="PF00076">
    <property type="entry name" value="RRM_1"/>
    <property type="match status" value="2"/>
</dbReference>
<comment type="function">
    <text evidence="3">Has a role in the perception of gravity.</text>
</comment>
<feature type="region of interest" description="Disordered" evidence="6">
    <location>
        <begin position="1"/>
        <end position="27"/>
    </location>
</feature>
<comment type="caution">
    <text evidence="8">The sequence shown here is derived from an EMBL/GenBank/DDBJ whole genome shotgun (WGS) entry which is preliminary data.</text>
</comment>
<dbReference type="SUPFAM" id="SSF54928">
    <property type="entry name" value="RNA-binding domain, RBD"/>
    <property type="match status" value="1"/>
</dbReference>
<dbReference type="GO" id="GO:0003729">
    <property type="term" value="F:mRNA binding"/>
    <property type="evidence" value="ECO:0007669"/>
    <property type="project" value="UniProtKB-ARBA"/>
</dbReference>